<evidence type="ECO:0000256" key="2">
    <source>
        <dbReference type="ARBA" id="ARBA00007696"/>
    </source>
</evidence>
<dbReference type="Ensembl" id="ENSSPUT00000016055.1">
    <property type="protein sequence ID" value="ENSSPUP00000015052.1"/>
    <property type="gene ID" value="ENSSPUG00000011624.1"/>
</dbReference>
<reference evidence="6" key="2">
    <citation type="submission" date="2025-09" db="UniProtKB">
        <authorList>
            <consortium name="Ensembl"/>
        </authorList>
    </citation>
    <scope>IDENTIFICATION</scope>
</reference>
<feature type="compositionally biased region" description="Basic and acidic residues" evidence="5">
    <location>
        <begin position="33"/>
        <end position="51"/>
    </location>
</feature>
<evidence type="ECO:0000256" key="1">
    <source>
        <dbReference type="ARBA" id="ARBA00004123"/>
    </source>
</evidence>
<keyword evidence="7" id="KW-1185">Reference proteome</keyword>
<evidence type="ECO:0000313" key="6">
    <source>
        <dbReference type="Ensembl" id="ENSSPUP00000015052.1"/>
    </source>
</evidence>
<comment type="similarity">
    <text evidence="2">Belongs to the HMGN family.</text>
</comment>
<dbReference type="GO" id="GO:0006325">
    <property type="term" value="P:chromatin organization"/>
    <property type="evidence" value="ECO:0007669"/>
    <property type="project" value="TreeGrafter"/>
</dbReference>
<accession>A0A8D0H615</accession>
<feature type="region of interest" description="Disordered" evidence="5">
    <location>
        <begin position="1"/>
        <end position="133"/>
    </location>
</feature>
<evidence type="ECO:0000256" key="4">
    <source>
        <dbReference type="ARBA" id="ARBA00023242"/>
    </source>
</evidence>
<reference evidence="6" key="1">
    <citation type="submission" date="2025-08" db="UniProtKB">
        <authorList>
            <consortium name="Ensembl"/>
        </authorList>
    </citation>
    <scope>IDENTIFICATION</scope>
</reference>
<dbReference type="PANTHER" id="PTHR23087">
    <property type="entry name" value="NONHISTONE CHROMOSOMAL PROTEIN HMG"/>
    <property type="match status" value="1"/>
</dbReference>
<dbReference type="InterPro" id="IPR000079">
    <property type="entry name" value="HMGN_fam"/>
</dbReference>
<organism evidence="6 7">
    <name type="scientific">Sphenodon punctatus</name>
    <name type="common">Tuatara</name>
    <name type="synonym">Hatteria punctata</name>
    <dbReference type="NCBI Taxonomy" id="8508"/>
    <lineage>
        <taxon>Eukaryota</taxon>
        <taxon>Metazoa</taxon>
        <taxon>Chordata</taxon>
        <taxon>Craniata</taxon>
        <taxon>Vertebrata</taxon>
        <taxon>Euteleostomi</taxon>
        <taxon>Lepidosauria</taxon>
        <taxon>Sphenodontia</taxon>
        <taxon>Sphenodontidae</taxon>
        <taxon>Sphenodon</taxon>
    </lineage>
</organism>
<sequence length="187" mass="20558">MPKRKVNAAEGETREEPKRRSARLSAKPAPAKAEPKPKKPAIKDKSEDKKTQAKGKMGPKGKESEEINQGEREDNLPAENGETKSNENNNHTERDVFTDPVILEEFSRPMTGAENYTGGSRLGASEEGGSCDKCESKRSEEANAAGTCKKLKALVQKNQLPRVNCNYKYDSKEDCAETELTSKCPSV</sequence>
<dbReference type="GO" id="GO:0005634">
    <property type="term" value="C:nucleus"/>
    <property type="evidence" value="ECO:0007669"/>
    <property type="project" value="UniProtKB-SubCell"/>
</dbReference>
<dbReference type="Proteomes" id="UP000694392">
    <property type="component" value="Unplaced"/>
</dbReference>
<dbReference type="GeneTree" id="ENSGT00950000182802"/>
<comment type="subcellular location">
    <subcellularLocation>
        <location evidence="1">Nucleus</location>
    </subcellularLocation>
</comment>
<dbReference type="Pfam" id="PF01101">
    <property type="entry name" value="HMG14_17"/>
    <property type="match status" value="1"/>
</dbReference>
<dbReference type="AlphaFoldDB" id="A0A8D0H615"/>
<evidence type="ECO:0000256" key="5">
    <source>
        <dbReference type="SAM" id="MobiDB-lite"/>
    </source>
</evidence>
<feature type="compositionally biased region" description="Basic and acidic residues" evidence="5">
    <location>
        <begin position="60"/>
        <end position="97"/>
    </location>
</feature>
<keyword evidence="3" id="KW-0238">DNA-binding</keyword>
<dbReference type="GO" id="GO:0000785">
    <property type="term" value="C:chromatin"/>
    <property type="evidence" value="ECO:0007669"/>
    <property type="project" value="InterPro"/>
</dbReference>
<name>A0A8D0H615_SPHPU</name>
<keyword evidence="4" id="KW-0539">Nucleus</keyword>
<dbReference type="PROSITE" id="PS00355">
    <property type="entry name" value="HMG14_17"/>
    <property type="match status" value="1"/>
</dbReference>
<evidence type="ECO:0000256" key="3">
    <source>
        <dbReference type="ARBA" id="ARBA00023125"/>
    </source>
</evidence>
<evidence type="ECO:0000313" key="7">
    <source>
        <dbReference type="Proteomes" id="UP000694392"/>
    </source>
</evidence>
<dbReference type="PRINTS" id="PR00925">
    <property type="entry name" value="NONHISHMG17"/>
</dbReference>
<dbReference type="GO" id="GO:0031492">
    <property type="term" value="F:nucleosomal DNA binding"/>
    <property type="evidence" value="ECO:0007669"/>
    <property type="project" value="InterPro"/>
</dbReference>
<proteinExistence type="inferred from homology"/>
<dbReference type="SMART" id="SM00527">
    <property type="entry name" value="HMG17"/>
    <property type="match status" value="1"/>
</dbReference>
<protein>
    <submittedName>
        <fullName evidence="6">High mobility group nucleosome binding domain 1</fullName>
    </submittedName>
</protein>
<dbReference type="PANTHER" id="PTHR23087:SF12">
    <property type="entry name" value="NON-HISTONE CHROMOSOMAL PROTEIN HMG-14"/>
    <property type="match status" value="1"/>
</dbReference>